<keyword evidence="3" id="KW-1185">Reference proteome</keyword>
<gene>
    <name evidence="2" type="ORF">NDU88_004775</name>
</gene>
<feature type="region of interest" description="Disordered" evidence="1">
    <location>
        <begin position="48"/>
        <end position="68"/>
    </location>
</feature>
<evidence type="ECO:0000313" key="3">
    <source>
        <dbReference type="Proteomes" id="UP001066276"/>
    </source>
</evidence>
<dbReference type="AlphaFoldDB" id="A0AAV7TTE7"/>
<dbReference type="EMBL" id="JANPWB010000006">
    <property type="protein sequence ID" value="KAJ1179541.1"/>
    <property type="molecule type" value="Genomic_DNA"/>
</dbReference>
<name>A0AAV7TTE7_PLEWA</name>
<organism evidence="2 3">
    <name type="scientific">Pleurodeles waltl</name>
    <name type="common">Iberian ribbed newt</name>
    <dbReference type="NCBI Taxonomy" id="8319"/>
    <lineage>
        <taxon>Eukaryota</taxon>
        <taxon>Metazoa</taxon>
        <taxon>Chordata</taxon>
        <taxon>Craniata</taxon>
        <taxon>Vertebrata</taxon>
        <taxon>Euteleostomi</taxon>
        <taxon>Amphibia</taxon>
        <taxon>Batrachia</taxon>
        <taxon>Caudata</taxon>
        <taxon>Salamandroidea</taxon>
        <taxon>Salamandridae</taxon>
        <taxon>Pleurodelinae</taxon>
        <taxon>Pleurodeles</taxon>
    </lineage>
</organism>
<sequence length="131" mass="15232">MAFTVHAGNMWAHEYLEDGLRWEFPKGTPKSIADASTEDFYINQDVRTQKKSLTTGERGKMGEEESEIQDIREEDAGQLEEKWQRHKERGDLGELTRIKVGTEEERCKECRDPGELTRIKVRPRRRAGEPL</sequence>
<comment type="caution">
    <text evidence="2">The sequence shown here is derived from an EMBL/GenBank/DDBJ whole genome shotgun (WGS) entry which is preliminary data.</text>
</comment>
<proteinExistence type="predicted"/>
<dbReference type="Proteomes" id="UP001066276">
    <property type="component" value="Chromosome 3_2"/>
</dbReference>
<protein>
    <submittedName>
        <fullName evidence="2">Uncharacterized protein</fullName>
    </submittedName>
</protein>
<accession>A0AAV7TTE7</accession>
<evidence type="ECO:0000256" key="1">
    <source>
        <dbReference type="SAM" id="MobiDB-lite"/>
    </source>
</evidence>
<feature type="compositionally biased region" description="Basic and acidic residues" evidence="1">
    <location>
        <begin position="57"/>
        <end position="68"/>
    </location>
</feature>
<evidence type="ECO:0000313" key="2">
    <source>
        <dbReference type="EMBL" id="KAJ1179541.1"/>
    </source>
</evidence>
<reference evidence="2" key="1">
    <citation type="journal article" date="2022" name="bioRxiv">
        <title>Sequencing and chromosome-scale assembly of the giantPleurodeles waltlgenome.</title>
        <authorList>
            <person name="Brown T."/>
            <person name="Elewa A."/>
            <person name="Iarovenko S."/>
            <person name="Subramanian E."/>
            <person name="Araus A.J."/>
            <person name="Petzold A."/>
            <person name="Susuki M."/>
            <person name="Suzuki K.-i.T."/>
            <person name="Hayashi T."/>
            <person name="Toyoda A."/>
            <person name="Oliveira C."/>
            <person name="Osipova E."/>
            <person name="Leigh N.D."/>
            <person name="Simon A."/>
            <person name="Yun M.H."/>
        </authorList>
    </citation>
    <scope>NUCLEOTIDE SEQUENCE</scope>
    <source>
        <strain evidence="2">20211129_DDA</strain>
        <tissue evidence="2">Liver</tissue>
    </source>
</reference>